<dbReference type="Proteomes" id="UP000821866">
    <property type="component" value="Chromosome 8"/>
</dbReference>
<proteinExistence type="predicted"/>
<keyword evidence="2" id="KW-1185">Reference proteome</keyword>
<dbReference type="EMBL" id="JABSTU010000010">
    <property type="protein sequence ID" value="KAH8018897.1"/>
    <property type="molecule type" value="Genomic_DNA"/>
</dbReference>
<accession>A0A9J6DAD4</accession>
<reference evidence="1" key="1">
    <citation type="journal article" date="2020" name="Cell">
        <title>Large-Scale Comparative Analyses of Tick Genomes Elucidate Their Genetic Diversity and Vector Capacities.</title>
        <authorList>
            <consortium name="Tick Genome and Microbiome Consortium (TIGMIC)"/>
            <person name="Jia N."/>
            <person name="Wang J."/>
            <person name="Shi W."/>
            <person name="Du L."/>
            <person name="Sun Y."/>
            <person name="Zhan W."/>
            <person name="Jiang J.F."/>
            <person name="Wang Q."/>
            <person name="Zhang B."/>
            <person name="Ji P."/>
            <person name="Bell-Sakyi L."/>
            <person name="Cui X.M."/>
            <person name="Yuan T.T."/>
            <person name="Jiang B.G."/>
            <person name="Yang W.F."/>
            <person name="Lam T.T."/>
            <person name="Chang Q.C."/>
            <person name="Ding S.J."/>
            <person name="Wang X.J."/>
            <person name="Zhu J.G."/>
            <person name="Ruan X.D."/>
            <person name="Zhao L."/>
            <person name="Wei J.T."/>
            <person name="Ye R.Z."/>
            <person name="Que T.C."/>
            <person name="Du C.H."/>
            <person name="Zhou Y.H."/>
            <person name="Cheng J.X."/>
            <person name="Dai P.F."/>
            <person name="Guo W.B."/>
            <person name="Han X.H."/>
            <person name="Huang E.J."/>
            <person name="Li L.F."/>
            <person name="Wei W."/>
            <person name="Gao Y.C."/>
            <person name="Liu J.Z."/>
            <person name="Shao H.Z."/>
            <person name="Wang X."/>
            <person name="Wang C.C."/>
            <person name="Yang T.C."/>
            <person name="Huo Q.B."/>
            <person name="Li W."/>
            <person name="Chen H.Y."/>
            <person name="Chen S.E."/>
            <person name="Zhou L.G."/>
            <person name="Ni X.B."/>
            <person name="Tian J.H."/>
            <person name="Sheng Y."/>
            <person name="Liu T."/>
            <person name="Pan Y.S."/>
            <person name="Xia L.Y."/>
            <person name="Li J."/>
            <person name="Zhao F."/>
            <person name="Cao W.C."/>
        </authorList>
    </citation>
    <scope>NUCLEOTIDE SEQUENCE</scope>
    <source>
        <strain evidence="1">Rmic-2018</strain>
    </source>
</reference>
<evidence type="ECO:0000313" key="2">
    <source>
        <dbReference type="Proteomes" id="UP000821866"/>
    </source>
</evidence>
<sequence>MPMWCHGIPASRRARQTKRRVRERRRWDERAPMVAASALLVVLCAAAAAAVVATIDGVLVLGRDGSWRSDEPVPVGKQTSLLFLGSDLDYEAVSFTPLNAERGSSCDQEPALPPFSTGENGSATVVLPSQGRWFLCLRKGEKWIHQGSAVSLTA</sequence>
<protein>
    <submittedName>
        <fullName evidence="1">Uncharacterized protein</fullName>
    </submittedName>
</protein>
<comment type="caution">
    <text evidence="1">The sequence shown here is derived from an EMBL/GenBank/DDBJ whole genome shotgun (WGS) entry which is preliminary data.</text>
</comment>
<reference evidence="1" key="2">
    <citation type="submission" date="2021-09" db="EMBL/GenBank/DDBJ databases">
        <authorList>
            <person name="Jia N."/>
            <person name="Wang J."/>
            <person name="Shi W."/>
            <person name="Du L."/>
            <person name="Sun Y."/>
            <person name="Zhan W."/>
            <person name="Jiang J."/>
            <person name="Wang Q."/>
            <person name="Zhang B."/>
            <person name="Ji P."/>
            <person name="Sakyi L.B."/>
            <person name="Cui X."/>
            <person name="Yuan T."/>
            <person name="Jiang B."/>
            <person name="Yang W."/>
            <person name="Lam T.T.-Y."/>
            <person name="Chang Q."/>
            <person name="Ding S."/>
            <person name="Wang X."/>
            <person name="Zhu J."/>
            <person name="Ruan X."/>
            <person name="Zhao L."/>
            <person name="Wei J."/>
            <person name="Que T."/>
            <person name="Du C."/>
            <person name="Cheng J."/>
            <person name="Dai P."/>
            <person name="Han X."/>
            <person name="Huang E."/>
            <person name="Gao Y."/>
            <person name="Liu J."/>
            <person name="Shao H."/>
            <person name="Ye R."/>
            <person name="Li L."/>
            <person name="Wei W."/>
            <person name="Wang X."/>
            <person name="Wang C."/>
            <person name="Huo Q."/>
            <person name="Li W."/>
            <person name="Guo W."/>
            <person name="Chen H."/>
            <person name="Chen S."/>
            <person name="Zhou L."/>
            <person name="Zhou L."/>
            <person name="Ni X."/>
            <person name="Tian J."/>
            <person name="Zhou Y."/>
            <person name="Sheng Y."/>
            <person name="Liu T."/>
            <person name="Pan Y."/>
            <person name="Xia L."/>
            <person name="Li J."/>
            <person name="Zhao F."/>
            <person name="Cao W."/>
        </authorList>
    </citation>
    <scope>NUCLEOTIDE SEQUENCE</scope>
    <source>
        <strain evidence="1">Rmic-2018</strain>
        <tissue evidence="1">Larvae</tissue>
    </source>
</reference>
<dbReference type="AlphaFoldDB" id="A0A9J6DAD4"/>
<gene>
    <name evidence="1" type="ORF">HPB51_013963</name>
</gene>
<organism evidence="1 2">
    <name type="scientific">Rhipicephalus microplus</name>
    <name type="common">Cattle tick</name>
    <name type="synonym">Boophilus microplus</name>
    <dbReference type="NCBI Taxonomy" id="6941"/>
    <lineage>
        <taxon>Eukaryota</taxon>
        <taxon>Metazoa</taxon>
        <taxon>Ecdysozoa</taxon>
        <taxon>Arthropoda</taxon>
        <taxon>Chelicerata</taxon>
        <taxon>Arachnida</taxon>
        <taxon>Acari</taxon>
        <taxon>Parasitiformes</taxon>
        <taxon>Ixodida</taxon>
        <taxon>Ixodoidea</taxon>
        <taxon>Ixodidae</taxon>
        <taxon>Rhipicephalinae</taxon>
        <taxon>Rhipicephalus</taxon>
        <taxon>Boophilus</taxon>
    </lineage>
</organism>
<name>A0A9J6DAD4_RHIMP</name>
<evidence type="ECO:0000313" key="1">
    <source>
        <dbReference type="EMBL" id="KAH8018897.1"/>
    </source>
</evidence>